<gene>
    <name evidence="2" type="ORF">E7681_04255</name>
</gene>
<name>A0A4S3MB28_9RHOB</name>
<dbReference type="PANTHER" id="PTHR46663:SF2">
    <property type="entry name" value="GGDEF DOMAIN-CONTAINING PROTEIN"/>
    <property type="match status" value="1"/>
</dbReference>
<accession>A0A4S3MB28</accession>
<dbReference type="InterPro" id="IPR043128">
    <property type="entry name" value="Rev_trsase/Diguanyl_cyclase"/>
</dbReference>
<dbReference type="SMART" id="SM00267">
    <property type="entry name" value="GGDEF"/>
    <property type="match status" value="1"/>
</dbReference>
<dbReference type="EMBL" id="SSMD01000002">
    <property type="protein sequence ID" value="THD75674.1"/>
    <property type="molecule type" value="Genomic_DNA"/>
</dbReference>
<dbReference type="OrthoDB" id="9812260at2"/>
<feature type="domain" description="GGDEF" evidence="1">
    <location>
        <begin position="189"/>
        <end position="323"/>
    </location>
</feature>
<proteinExistence type="predicted"/>
<dbReference type="InterPro" id="IPR000160">
    <property type="entry name" value="GGDEF_dom"/>
</dbReference>
<evidence type="ECO:0000259" key="1">
    <source>
        <dbReference type="PROSITE" id="PS50887"/>
    </source>
</evidence>
<dbReference type="Pfam" id="PF00990">
    <property type="entry name" value="GGDEF"/>
    <property type="match status" value="1"/>
</dbReference>
<dbReference type="PROSITE" id="PS50887">
    <property type="entry name" value="GGDEF"/>
    <property type="match status" value="1"/>
</dbReference>
<dbReference type="InterPro" id="IPR052163">
    <property type="entry name" value="DGC-Regulatory_Protein"/>
</dbReference>
<dbReference type="RefSeq" id="WP_136338037.1">
    <property type="nucleotide sequence ID" value="NZ_SSMD01000002.1"/>
</dbReference>
<dbReference type="CDD" id="cd01949">
    <property type="entry name" value="GGDEF"/>
    <property type="match status" value="1"/>
</dbReference>
<sequence>MENVSLQDLSGLLDTLCPMHLVLDSDGIIVGAGPTLLKLRPDHALVGQPLLTRFELTRPRLTSLGALWDRQGKKLHLQFRDAPQTALKGVLMRCGPVWVLNLSFGISVLDSIRDYDLTNADFAATDLIIEMLYLIEAKSAAMEASRKLNMRLQGAKIAAEEQAFTDTLTGLKNRRAMDHVLTRLIGVGQVFALMHVDLDFFKQVNDTMGHAAGDHVLQRAAMIMVEEVRKDDTVARVGGDEFVLILRGIQNRETLSRIAARLIDRLEQPVPYEGKECRISASLGIVLSVDYDTPSPRQMLEDADQALYASKRRGRACHSFHVE</sequence>
<comment type="caution">
    <text evidence="2">The sequence shown here is derived from an EMBL/GenBank/DDBJ whole genome shotgun (WGS) entry which is preliminary data.</text>
</comment>
<dbReference type="InterPro" id="IPR029787">
    <property type="entry name" value="Nucleotide_cyclase"/>
</dbReference>
<dbReference type="InterPro" id="IPR042463">
    <property type="entry name" value="HNOB_dom_associated_sf"/>
</dbReference>
<dbReference type="Gene3D" id="3.30.450.260">
    <property type="entry name" value="Haem NO binding associated domain"/>
    <property type="match status" value="1"/>
</dbReference>
<keyword evidence="3" id="KW-1185">Reference proteome</keyword>
<dbReference type="Proteomes" id="UP000306113">
    <property type="component" value="Unassembled WGS sequence"/>
</dbReference>
<evidence type="ECO:0000313" key="3">
    <source>
        <dbReference type="Proteomes" id="UP000306113"/>
    </source>
</evidence>
<dbReference type="Gene3D" id="3.30.70.270">
    <property type="match status" value="1"/>
</dbReference>
<protein>
    <submittedName>
        <fullName evidence="2">Diguanylate cyclase</fullName>
    </submittedName>
</protein>
<dbReference type="PANTHER" id="PTHR46663">
    <property type="entry name" value="DIGUANYLATE CYCLASE DGCT-RELATED"/>
    <property type="match status" value="1"/>
</dbReference>
<dbReference type="SUPFAM" id="SSF55073">
    <property type="entry name" value="Nucleotide cyclase"/>
    <property type="match status" value="1"/>
</dbReference>
<reference evidence="2 3" key="1">
    <citation type="submission" date="2019-04" db="EMBL/GenBank/DDBJ databases">
        <title>Draft genome sequence of Youngimonas vesicularis.</title>
        <authorList>
            <person name="Hameed A."/>
        </authorList>
    </citation>
    <scope>NUCLEOTIDE SEQUENCE [LARGE SCALE GENOMIC DNA]</scope>
    <source>
        <strain evidence="2 3">CC-AMW-E</strain>
    </source>
</reference>
<dbReference type="NCBIfam" id="TIGR00254">
    <property type="entry name" value="GGDEF"/>
    <property type="match status" value="1"/>
</dbReference>
<dbReference type="AlphaFoldDB" id="A0A4S3MB28"/>
<organism evidence="2 3">
    <name type="scientific">Thalassobius vesicularis</name>
    <dbReference type="NCBI Taxonomy" id="1294297"/>
    <lineage>
        <taxon>Bacteria</taxon>
        <taxon>Pseudomonadati</taxon>
        <taxon>Pseudomonadota</taxon>
        <taxon>Alphaproteobacteria</taxon>
        <taxon>Rhodobacterales</taxon>
        <taxon>Roseobacteraceae</taxon>
        <taxon>Thalassovita</taxon>
    </lineage>
</organism>
<evidence type="ECO:0000313" key="2">
    <source>
        <dbReference type="EMBL" id="THD75674.1"/>
    </source>
</evidence>